<gene>
    <name evidence="2" type="ORF">ACFSRY_15070</name>
</gene>
<proteinExistence type="predicted"/>
<comment type="caution">
    <text evidence="2">The sequence shown here is derived from an EMBL/GenBank/DDBJ whole genome shotgun (WGS) entry which is preliminary data.</text>
</comment>
<feature type="transmembrane region" description="Helical" evidence="1">
    <location>
        <begin position="140"/>
        <end position="160"/>
    </location>
</feature>
<feature type="transmembrane region" description="Helical" evidence="1">
    <location>
        <begin position="325"/>
        <end position="345"/>
    </location>
</feature>
<dbReference type="Proteomes" id="UP001597544">
    <property type="component" value="Unassembled WGS sequence"/>
</dbReference>
<dbReference type="Pfam" id="PF03929">
    <property type="entry name" value="PepSY_TM"/>
    <property type="match status" value="1"/>
</dbReference>
<dbReference type="EMBL" id="JBHULU010000021">
    <property type="protein sequence ID" value="MFD2515193.1"/>
    <property type="molecule type" value="Genomic_DNA"/>
</dbReference>
<name>A0ABW5IQH0_9BACT</name>
<evidence type="ECO:0000313" key="2">
    <source>
        <dbReference type="EMBL" id="MFD2515193.1"/>
    </source>
</evidence>
<evidence type="ECO:0000256" key="1">
    <source>
        <dbReference type="SAM" id="Phobius"/>
    </source>
</evidence>
<keyword evidence="3" id="KW-1185">Reference proteome</keyword>
<keyword evidence="1" id="KW-0472">Membrane</keyword>
<organism evidence="2 3">
    <name type="scientific">Pontibacter locisalis</name>
    <dbReference type="NCBI Taxonomy" id="1719035"/>
    <lineage>
        <taxon>Bacteria</taxon>
        <taxon>Pseudomonadati</taxon>
        <taxon>Bacteroidota</taxon>
        <taxon>Cytophagia</taxon>
        <taxon>Cytophagales</taxon>
        <taxon>Hymenobacteraceae</taxon>
        <taxon>Pontibacter</taxon>
    </lineage>
</organism>
<feature type="transmembrane region" description="Helical" evidence="1">
    <location>
        <begin position="12"/>
        <end position="35"/>
    </location>
</feature>
<accession>A0ABW5IQH0</accession>
<protein>
    <submittedName>
        <fullName evidence="2">PepSY-associated TM helix domain-containing protein</fullName>
    </submittedName>
</protein>
<sequence>MKKRIKKTFTIHHWLGLVAGIFLLISSITGSVLVFHHDIDHAQFSEQSTLPVPAKALKIDNSIELIRQAHPGSDIRIPELPEDPNQALKYEIRQGSRRKWVFVHPETGETLSTVAKADKRLVHVLLDIHYNLLSGTPGKILVLLGGLSLIILSITGLLLYRKSLLKVLRFRQRISFKSRRAFFSSLHRVVGVWSLVFNLLLSITGTWIAYTIVQSALTPAASHAVAEDTSVATVSVDGMLKKVRKDYPGFDINYLRFTGGTMTVLGRMATDPSYYGATYSNLQVNLPSGEVRAVSFVRDQPWYKRAITILKPLHFGDYAGLAVKLLYSFFGLMPGLLAISGFFIWRLRNKMSSRQKNSPKAKVAYSSSIPTTLS</sequence>
<keyword evidence="1" id="KW-1133">Transmembrane helix</keyword>
<dbReference type="PANTHER" id="PTHR34219">
    <property type="entry name" value="IRON-REGULATED INNER MEMBRANE PROTEIN-RELATED"/>
    <property type="match status" value="1"/>
</dbReference>
<dbReference type="InterPro" id="IPR005625">
    <property type="entry name" value="PepSY-ass_TM"/>
</dbReference>
<reference evidence="3" key="1">
    <citation type="journal article" date="2019" name="Int. J. Syst. Evol. Microbiol.">
        <title>The Global Catalogue of Microorganisms (GCM) 10K type strain sequencing project: providing services to taxonomists for standard genome sequencing and annotation.</title>
        <authorList>
            <consortium name="The Broad Institute Genomics Platform"/>
            <consortium name="The Broad Institute Genome Sequencing Center for Infectious Disease"/>
            <person name="Wu L."/>
            <person name="Ma J."/>
        </authorList>
    </citation>
    <scope>NUCLEOTIDE SEQUENCE [LARGE SCALE GENOMIC DNA]</scope>
    <source>
        <strain evidence="3">KCTC 42498</strain>
    </source>
</reference>
<keyword evidence="1" id="KW-0812">Transmembrane</keyword>
<feature type="transmembrane region" description="Helical" evidence="1">
    <location>
        <begin position="181"/>
        <end position="210"/>
    </location>
</feature>
<evidence type="ECO:0000313" key="3">
    <source>
        <dbReference type="Proteomes" id="UP001597544"/>
    </source>
</evidence>
<dbReference type="RefSeq" id="WP_377509426.1">
    <property type="nucleotide sequence ID" value="NZ_JBHULU010000021.1"/>
</dbReference>
<dbReference type="PANTHER" id="PTHR34219:SF8">
    <property type="entry name" value="PEPSY DOMAIN-CONTAINING PROTEIN"/>
    <property type="match status" value="1"/>
</dbReference>